<accession>A0A0S1SRA2</accession>
<organism evidence="6 7">
    <name type="scientific">Candidatus Peribacter riflensis</name>
    <dbReference type="NCBI Taxonomy" id="1735162"/>
    <lineage>
        <taxon>Bacteria</taxon>
        <taxon>Candidatus Peregrinibacteriota</taxon>
        <taxon>Candidatus Peribacteria</taxon>
        <taxon>Candidatus Peribacterales</taxon>
        <taxon>Candidatus Peribacteraceae</taxon>
        <taxon>Candidatus Peribacter</taxon>
    </lineage>
</organism>
<dbReference type="InterPro" id="IPR000587">
    <property type="entry name" value="Creatinase_N"/>
</dbReference>
<dbReference type="InterPro" id="IPR029149">
    <property type="entry name" value="Creatin/AminoP/Spt16_N"/>
</dbReference>
<dbReference type="Pfam" id="PF01321">
    <property type="entry name" value="Creatinase_N"/>
    <property type="match status" value="1"/>
</dbReference>
<evidence type="ECO:0000256" key="3">
    <source>
        <dbReference type="RuleBase" id="RU000590"/>
    </source>
</evidence>
<dbReference type="Gene3D" id="3.40.350.10">
    <property type="entry name" value="Creatinase/prolidase N-terminal domain"/>
    <property type="match status" value="1"/>
</dbReference>
<dbReference type="SUPFAM" id="SSF55920">
    <property type="entry name" value="Creatinase/aminopeptidase"/>
    <property type="match status" value="1"/>
</dbReference>
<accession>A0A0S1SQB1</accession>
<dbReference type="KEGG" id="prf:PeribacterA2_0309"/>
<dbReference type="GO" id="GO:0046872">
    <property type="term" value="F:metal ion binding"/>
    <property type="evidence" value="ECO:0007669"/>
    <property type="project" value="UniProtKB-KW"/>
</dbReference>
<name>A0A0S1SVZ5_9BACT</name>
<dbReference type="AlphaFoldDB" id="A0A0S1SVZ5"/>
<dbReference type="InterPro" id="IPR050659">
    <property type="entry name" value="Peptidase_M24B"/>
</dbReference>
<accession>A0A0S1SE05</accession>
<proteinExistence type="inferred from homology"/>
<reference evidence="6 7" key="2">
    <citation type="journal article" date="2016" name="PeerJ">
        <title>Analysis of five complete genome sequences for members of the class Peribacteria in the recently recognized Peregrinibacteria bacterial phylum.</title>
        <authorList>
            <person name="Anantharaman K."/>
            <person name="Brown C.T."/>
            <person name="Burstein D."/>
            <person name="Castelle C.J."/>
            <person name="Probst A.J."/>
            <person name="Thomas B.C."/>
            <person name="Williams K.H."/>
            <person name="Banfield J.F."/>
        </authorList>
    </citation>
    <scope>NUCLEOTIDE SEQUENCE [LARGE SCALE GENOMIC DNA]</scope>
    <source>
        <strain evidence="6">RIFOXYD1_FULL_PER-ii_59_16</strain>
    </source>
</reference>
<protein>
    <submittedName>
        <fullName evidence="6">Proline dipeptidase</fullName>
    </submittedName>
</protein>
<dbReference type="PANTHER" id="PTHR46112">
    <property type="entry name" value="AMINOPEPTIDASE"/>
    <property type="match status" value="1"/>
</dbReference>
<dbReference type="Pfam" id="PF00557">
    <property type="entry name" value="Peptidase_M24"/>
    <property type="match status" value="1"/>
</dbReference>
<evidence type="ECO:0000313" key="6">
    <source>
        <dbReference type="EMBL" id="ALM13007.1"/>
    </source>
</evidence>
<evidence type="ECO:0000313" key="7">
    <source>
        <dbReference type="Proteomes" id="UP000069135"/>
    </source>
</evidence>
<evidence type="ECO:0000256" key="1">
    <source>
        <dbReference type="ARBA" id="ARBA00022723"/>
    </source>
</evidence>
<dbReference type="InterPro" id="IPR000994">
    <property type="entry name" value="Pept_M24"/>
</dbReference>
<dbReference type="SUPFAM" id="SSF53092">
    <property type="entry name" value="Creatinase/prolidase N-terminal domain"/>
    <property type="match status" value="1"/>
</dbReference>
<dbReference type="PROSITE" id="PS00491">
    <property type="entry name" value="PROLINE_PEPTIDASE"/>
    <property type="match status" value="1"/>
</dbReference>
<dbReference type="InterPro" id="IPR036005">
    <property type="entry name" value="Creatinase/aminopeptidase-like"/>
</dbReference>
<evidence type="ECO:0000256" key="2">
    <source>
        <dbReference type="ARBA" id="ARBA00022801"/>
    </source>
</evidence>
<sequence length="346" mass="38614">MIAYFASFCHSVFVSPPSPQTLLRHAKVPAFLVTNLVNIRYLTGTDVSAGAVLVTPRRLLFFVDPRYREVAANSASSCTVCDLRDLKRMLARIPLCGCEAESVTLAQKQRWKSQFRPTKFLPKSGVLEYFRRSKNSKELKLFRTAQKITQEILRRVPAALRGPVSERELAWKLHAWARELRADQQMAFDPIVAFGMHTSRPHHHPTTRTLKKGDIVQVDTGARVGGYCADQSRVFFTGTKTPAEERALAAVEEAKHAAERLVRTGASTHELDRAARAVLQKHGMEDAFAHSLGHGVGLEIHEGVTLSQLRPEEHLLSQEIVTIEPGVYFPGKFGIRLEDEVVVSGD</sequence>
<dbReference type="InterPro" id="IPR001131">
    <property type="entry name" value="Peptidase_M24B_aminopep-P_CS"/>
</dbReference>
<evidence type="ECO:0000259" key="5">
    <source>
        <dbReference type="Pfam" id="PF01321"/>
    </source>
</evidence>
<dbReference type="GO" id="GO:0016787">
    <property type="term" value="F:hydrolase activity"/>
    <property type="evidence" value="ECO:0007669"/>
    <property type="project" value="UniProtKB-KW"/>
</dbReference>
<evidence type="ECO:0000259" key="4">
    <source>
        <dbReference type="Pfam" id="PF00557"/>
    </source>
</evidence>
<dbReference type="STRING" id="1735162.PeribacterB2_0309"/>
<dbReference type="Gene3D" id="3.90.230.10">
    <property type="entry name" value="Creatinase/methionine aminopeptidase superfamily"/>
    <property type="match status" value="1"/>
</dbReference>
<feature type="domain" description="Creatinase N-terminal" evidence="5">
    <location>
        <begin position="20"/>
        <end position="131"/>
    </location>
</feature>
<feature type="domain" description="Peptidase M24" evidence="4">
    <location>
        <begin position="141"/>
        <end position="343"/>
    </location>
</feature>
<accession>A0A0S1SVZ5</accession>
<keyword evidence="1 3" id="KW-0479">Metal-binding</keyword>
<reference evidence="7" key="1">
    <citation type="submission" date="2015-10" db="EMBL/GenBank/DDBJ databases">
        <title>Analysis of five complete genome sequences for members of the class Peribacteria in the recently recognized Peregrinibacteria bacterial phylum.</title>
        <authorList>
            <person name="Anantharaman K."/>
            <person name="Brown C.T."/>
            <person name="Burstein D."/>
            <person name="Castelle C.J."/>
            <person name="Probst A.J."/>
            <person name="Thomas B.C."/>
            <person name="Williams K.H."/>
            <person name="Banfield J.F."/>
        </authorList>
    </citation>
    <scope>NUCLEOTIDE SEQUENCE [LARGE SCALE GENOMIC DNA]</scope>
</reference>
<gene>
    <name evidence="6" type="ORF">PeribacterD1_0309</name>
</gene>
<dbReference type="Proteomes" id="UP000069135">
    <property type="component" value="Chromosome"/>
</dbReference>
<accession>A0A0S1SI74</accession>
<dbReference type="EMBL" id="CP013065">
    <property type="protein sequence ID" value="ALM13007.1"/>
    <property type="molecule type" value="Genomic_DNA"/>
</dbReference>
<dbReference type="PANTHER" id="PTHR46112:SF3">
    <property type="entry name" value="AMINOPEPTIDASE YPDF"/>
    <property type="match status" value="1"/>
</dbReference>
<keyword evidence="2" id="KW-0378">Hydrolase</keyword>
<comment type="similarity">
    <text evidence="3">Belongs to the peptidase M24B family.</text>
</comment>
<dbReference type="PATRIC" id="fig|1735161.3.peg.309"/>